<dbReference type="KEGG" id="tpt:Tpet_1488"/>
<dbReference type="InterPro" id="IPR011051">
    <property type="entry name" value="RmlC_Cupin_sf"/>
</dbReference>
<dbReference type="Proteomes" id="UP000006558">
    <property type="component" value="Chromosome"/>
</dbReference>
<dbReference type="PANTHER" id="PTHR35848">
    <property type="entry name" value="OXALATE-BINDING PROTEIN"/>
    <property type="match status" value="1"/>
</dbReference>
<evidence type="ECO:0000313" key="4">
    <source>
        <dbReference type="EMBL" id="ABQ47496.1"/>
    </source>
</evidence>
<evidence type="ECO:0000256" key="1">
    <source>
        <dbReference type="ARBA" id="ARBA00022723"/>
    </source>
</evidence>
<dbReference type="eggNOG" id="COG0662">
    <property type="taxonomic scope" value="Bacteria"/>
</dbReference>
<dbReference type="PANTHER" id="PTHR35848:SF6">
    <property type="entry name" value="CUPIN TYPE-2 DOMAIN-CONTAINING PROTEIN"/>
    <property type="match status" value="1"/>
</dbReference>
<feature type="region of interest" description="Disordered" evidence="2">
    <location>
        <begin position="1"/>
        <end position="21"/>
    </location>
</feature>
<sequence>MVVKSSELTPEKISNMRGGKGEVEMTHLLSKETMRNRARLFAKMKLPPGSSVRLHRHDGEFEIYYILSGEGIFHDNGKDVPIKAGDVCFTDSGESHSIENTGEKDLEFLAIIVLL</sequence>
<keyword evidence="1" id="KW-0479">Metal-binding</keyword>
<feature type="domain" description="Cupin type-2" evidence="3">
    <location>
        <begin position="44"/>
        <end position="111"/>
    </location>
</feature>
<evidence type="ECO:0000259" key="3">
    <source>
        <dbReference type="Pfam" id="PF07883"/>
    </source>
</evidence>
<dbReference type="Pfam" id="PF07883">
    <property type="entry name" value="Cupin_2"/>
    <property type="match status" value="1"/>
</dbReference>
<reference evidence="5" key="1">
    <citation type="submission" date="2007-05" db="EMBL/GenBank/DDBJ databases">
        <title>Complete sequence of Thermotoga petrophila RKU-1.</title>
        <authorList>
            <consortium name="US DOE Joint Genome Institute"/>
            <person name="Copeland A."/>
            <person name="Lucas S."/>
            <person name="Lapidus A."/>
            <person name="Barry K."/>
            <person name="Glavina del Rio T."/>
            <person name="Dalin E."/>
            <person name="Tice H."/>
            <person name="Pitluck S."/>
            <person name="Sims D."/>
            <person name="Brettin T."/>
            <person name="Bruce D."/>
            <person name="Detter J.C."/>
            <person name="Han C."/>
            <person name="Tapia R."/>
            <person name="Schmutz J."/>
            <person name="Larimer F."/>
            <person name="Land M."/>
            <person name="Hauser L."/>
            <person name="Kyrpides N."/>
            <person name="Mikhailova N."/>
            <person name="Nelson K."/>
            <person name="Gogarten J.P."/>
            <person name="Noll K."/>
            <person name="Richardson P."/>
        </authorList>
    </citation>
    <scope>NUCLEOTIDE SEQUENCE [LARGE SCALE GENOMIC DNA]</scope>
    <source>
        <strain evidence="5">ATCC BAA-488 / DSM 13995 / JCM 10881 / RKU-1</strain>
    </source>
</reference>
<dbReference type="InterPro" id="IPR014710">
    <property type="entry name" value="RmlC-like_jellyroll"/>
</dbReference>
<proteinExistence type="predicted"/>
<dbReference type="InterPro" id="IPR051610">
    <property type="entry name" value="GPI/OXD"/>
</dbReference>
<organism evidence="4 5">
    <name type="scientific">Thermotoga petrophila (strain ATCC BAA-488 / DSM 13995 / JCM 10881 / RKU-1)</name>
    <dbReference type="NCBI Taxonomy" id="390874"/>
    <lineage>
        <taxon>Bacteria</taxon>
        <taxon>Thermotogati</taxon>
        <taxon>Thermotogota</taxon>
        <taxon>Thermotogae</taxon>
        <taxon>Thermotogales</taxon>
        <taxon>Thermotogaceae</taxon>
        <taxon>Thermotoga</taxon>
    </lineage>
</organism>
<dbReference type="AlphaFoldDB" id="A5IMS3"/>
<gene>
    <name evidence="4" type="ordered locus">Tpet_1488</name>
</gene>
<dbReference type="CDD" id="cd02221">
    <property type="entry name" value="cupin_TM1287-like"/>
    <property type="match status" value="1"/>
</dbReference>
<dbReference type="SUPFAM" id="SSF51182">
    <property type="entry name" value="RmlC-like cupins"/>
    <property type="match status" value="1"/>
</dbReference>
<reference evidence="4 5" key="2">
    <citation type="journal article" date="2009" name="Proc. Natl. Acad. Sci. U.S.A.">
        <title>On the chimeric nature, thermophilic origin, and phylogenetic placement of the Thermotogales.</title>
        <authorList>
            <person name="Zhaxybayeva O."/>
            <person name="Swithers K.S."/>
            <person name="Lapierre P."/>
            <person name="Fournier G.P."/>
            <person name="Bickhart D.M."/>
            <person name="DeBoy R.T."/>
            <person name="Nelson K.E."/>
            <person name="Nesbo C.L."/>
            <person name="Doolittle W.F."/>
            <person name="Gogarten J.P."/>
            <person name="Noll K.M."/>
        </authorList>
    </citation>
    <scope>NUCLEOTIDE SEQUENCE [LARGE SCALE GENOMIC DNA]</scope>
    <source>
        <strain evidence="5">ATCC BAA-488 / DSM 13995 / JCM 10881 / RKU-1</strain>
    </source>
</reference>
<dbReference type="STRING" id="390874.Tpet_1488"/>
<dbReference type="InterPro" id="IPR013096">
    <property type="entry name" value="Cupin_2"/>
</dbReference>
<protein>
    <submittedName>
        <fullName evidence="4">Cupin 2, conserved barrel domain protein</fullName>
    </submittedName>
</protein>
<dbReference type="GO" id="GO:0046872">
    <property type="term" value="F:metal ion binding"/>
    <property type="evidence" value="ECO:0007669"/>
    <property type="project" value="UniProtKB-KW"/>
</dbReference>
<evidence type="ECO:0000256" key="2">
    <source>
        <dbReference type="SAM" id="MobiDB-lite"/>
    </source>
</evidence>
<name>A5IMS3_THEP1</name>
<dbReference type="EMBL" id="CP000702">
    <property type="protein sequence ID" value="ABQ47496.1"/>
    <property type="molecule type" value="Genomic_DNA"/>
</dbReference>
<dbReference type="HOGENOM" id="CLU_116722_3_1_0"/>
<dbReference type="Gene3D" id="2.60.120.10">
    <property type="entry name" value="Jelly Rolls"/>
    <property type="match status" value="1"/>
</dbReference>
<accession>A5IMS3</accession>
<evidence type="ECO:0000313" key="5">
    <source>
        <dbReference type="Proteomes" id="UP000006558"/>
    </source>
</evidence>
<dbReference type="RefSeq" id="WP_011943923.1">
    <property type="nucleotide sequence ID" value="NC_009486.1"/>
</dbReference>